<dbReference type="GO" id="GO:0030151">
    <property type="term" value="F:molybdenum ion binding"/>
    <property type="evidence" value="ECO:0007669"/>
    <property type="project" value="InterPro"/>
</dbReference>
<comment type="caution">
    <text evidence="3">The sequence shown here is derived from an EMBL/GenBank/DDBJ whole genome shotgun (WGS) entry which is preliminary data.</text>
</comment>
<dbReference type="InterPro" id="IPR011037">
    <property type="entry name" value="Pyrv_Knase-like_insert_dom_sf"/>
</dbReference>
<protein>
    <submittedName>
        <fullName evidence="3">Molybdenum cofactor biosysynthesis protein</fullName>
    </submittedName>
</protein>
<dbReference type="Pfam" id="PF03473">
    <property type="entry name" value="MOSC"/>
    <property type="match status" value="1"/>
</dbReference>
<accession>A0A918AP30</accession>
<proteinExistence type="predicted"/>
<dbReference type="Proteomes" id="UP000639606">
    <property type="component" value="Unassembled WGS sequence"/>
</dbReference>
<feature type="region of interest" description="Disordered" evidence="1">
    <location>
        <begin position="29"/>
        <end position="64"/>
    </location>
</feature>
<name>A0A918AP30_9PSEU</name>
<dbReference type="InterPro" id="IPR052353">
    <property type="entry name" value="Benzoxazolinone_Detox_Enz"/>
</dbReference>
<dbReference type="PANTHER" id="PTHR30212:SF2">
    <property type="entry name" value="PROTEIN YIIM"/>
    <property type="match status" value="1"/>
</dbReference>
<dbReference type="GO" id="GO:0003824">
    <property type="term" value="F:catalytic activity"/>
    <property type="evidence" value="ECO:0007669"/>
    <property type="project" value="InterPro"/>
</dbReference>
<organism evidence="3 4">
    <name type="scientific">Saccharothrix coeruleofusca</name>
    <dbReference type="NCBI Taxonomy" id="33919"/>
    <lineage>
        <taxon>Bacteria</taxon>
        <taxon>Bacillati</taxon>
        <taxon>Actinomycetota</taxon>
        <taxon>Actinomycetes</taxon>
        <taxon>Pseudonocardiales</taxon>
        <taxon>Pseudonocardiaceae</taxon>
        <taxon>Saccharothrix</taxon>
    </lineage>
</organism>
<evidence type="ECO:0000256" key="1">
    <source>
        <dbReference type="SAM" id="MobiDB-lite"/>
    </source>
</evidence>
<evidence type="ECO:0000259" key="2">
    <source>
        <dbReference type="PROSITE" id="PS51340"/>
    </source>
</evidence>
<gene>
    <name evidence="3" type="ORF">GCM10010185_39650</name>
</gene>
<dbReference type="PROSITE" id="PS51340">
    <property type="entry name" value="MOSC"/>
    <property type="match status" value="1"/>
</dbReference>
<dbReference type="SUPFAM" id="SSF50800">
    <property type="entry name" value="PK beta-barrel domain-like"/>
    <property type="match status" value="1"/>
</dbReference>
<dbReference type="Gene3D" id="2.40.33.20">
    <property type="entry name" value="PK beta-barrel domain-like"/>
    <property type="match status" value="1"/>
</dbReference>
<dbReference type="InterPro" id="IPR005302">
    <property type="entry name" value="MoCF_Sase_C"/>
</dbReference>
<keyword evidence="4" id="KW-1185">Reference proteome</keyword>
<sequence length="226" mass="24148">MASASVCRMAHVLSVNTGSRLDSDHADVGHTGIGKRPVSGPVLVREPGPRGEGGSGLDGDHISDLRHHGGSDQAVYAYAREDLDEWAAELGRELPPGLFGENLTTVGVDVTGALVGERWRVGGVLLEVTRPRIPCRTFAGVMGQRGWVRTFTRRAVPGAYLRVVEPGPVSAGDGITVVTRPDHDVTMGLVFRALTLEPELLPRLLAADTLPEDLRDRVGRRASDPV</sequence>
<reference evidence="3" key="1">
    <citation type="journal article" date="2014" name="Int. J. Syst. Evol. Microbiol.">
        <title>Complete genome sequence of Corynebacterium casei LMG S-19264T (=DSM 44701T), isolated from a smear-ripened cheese.</title>
        <authorList>
            <consortium name="US DOE Joint Genome Institute (JGI-PGF)"/>
            <person name="Walter F."/>
            <person name="Albersmeier A."/>
            <person name="Kalinowski J."/>
            <person name="Ruckert C."/>
        </authorList>
    </citation>
    <scope>NUCLEOTIDE SEQUENCE</scope>
    <source>
        <strain evidence="3">JCM 3313</strain>
    </source>
</reference>
<evidence type="ECO:0000313" key="4">
    <source>
        <dbReference type="Proteomes" id="UP000639606"/>
    </source>
</evidence>
<reference evidence="3" key="2">
    <citation type="submission" date="2020-09" db="EMBL/GenBank/DDBJ databases">
        <authorList>
            <person name="Sun Q."/>
            <person name="Ohkuma M."/>
        </authorList>
    </citation>
    <scope>NUCLEOTIDE SEQUENCE</scope>
    <source>
        <strain evidence="3">JCM 3313</strain>
    </source>
</reference>
<dbReference type="PANTHER" id="PTHR30212">
    <property type="entry name" value="PROTEIN YIIM"/>
    <property type="match status" value="1"/>
</dbReference>
<evidence type="ECO:0000313" key="3">
    <source>
        <dbReference type="EMBL" id="GGP63107.1"/>
    </source>
</evidence>
<dbReference type="GO" id="GO:0030170">
    <property type="term" value="F:pyridoxal phosphate binding"/>
    <property type="evidence" value="ECO:0007669"/>
    <property type="project" value="InterPro"/>
</dbReference>
<feature type="domain" description="MOSC" evidence="2">
    <location>
        <begin position="36"/>
        <end position="178"/>
    </location>
</feature>
<dbReference type="EMBL" id="BMRG01000007">
    <property type="protein sequence ID" value="GGP63107.1"/>
    <property type="molecule type" value="Genomic_DNA"/>
</dbReference>
<dbReference type="AlphaFoldDB" id="A0A918AP30"/>